<name>A0A5B9MBW8_9BACT</name>
<dbReference type="PROSITE" id="PS50109">
    <property type="entry name" value="HIS_KIN"/>
    <property type="match status" value="1"/>
</dbReference>
<evidence type="ECO:0000256" key="3">
    <source>
        <dbReference type="ARBA" id="ARBA00022553"/>
    </source>
</evidence>
<dbReference type="Pfam" id="PF00512">
    <property type="entry name" value="HisKA"/>
    <property type="match status" value="1"/>
</dbReference>
<dbReference type="GO" id="GO:0007234">
    <property type="term" value="P:osmosensory signaling via phosphorelay pathway"/>
    <property type="evidence" value="ECO:0007669"/>
    <property type="project" value="TreeGrafter"/>
</dbReference>
<dbReference type="GO" id="GO:0030295">
    <property type="term" value="F:protein kinase activator activity"/>
    <property type="evidence" value="ECO:0007669"/>
    <property type="project" value="TreeGrafter"/>
</dbReference>
<dbReference type="KEGG" id="smam:Mal15_21060"/>
<organism evidence="11 12">
    <name type="scientific">Stieleria maiorica</name>
    <dbReference type="NCBI Taxonomy" id="2795974"/>
    <lineage>
        <taxon>Bacteria</taxon>
        <taxon>Pseudomonadati</taxon>
        <taxon>Planctomycetota</taxon>
        <taxon>Planctomycetia</taxon>
        <taxon>Pirellulales</taxon>
        <taxon>Pirellulaceae</taxon>
        <taxon>Stieleria</taxon>
    </lineage>
</organism>
<dbReference type="Pfam" id="PF02518">
    <property type="entry name" value="HATPase_c"/>
    <property type="match status" value="1"/>
</dbReference>
<dbReference type="CDD" id="cd00082">
    <property type="entry name" value="HisKA"/>
    <property type="match status" value="1"/>
</dbReference>
<keyword evidence="9" id="KW-0812">Transmembrane</keyword>
<dbReference type="InterPro" id="IPR003594">
    <property type="entry name" value="HATPase_dom"/>
</dbReference>
<evidence type="ECO:0000256" key="4">
    <source>
        <dbReference type="ARBA" id="ARBA00022679"/>
    </source>
</evidence>
<dbReference type="GO" id="GO:0000155">
    <property type="term" value="F:phosphorelay sensor kinase activity"/>
    <property type="evidence" value="ECO:0007669"/>
    <property type="project" value="InterPro"/>
</dbReference>
<protein>
    <recommendedName>
        <fullName evidence="2">histidine kinase</fullName>
        <ecNumber evidence="2">2.7.13.3</ecNumber>
    </recommendedName>
</protein>
<dbReference type="RefSeq" id="WP_147867635.1">
    <property type="nucleotide sequence ID" value="NZ_CP036264.1"/>
</dbReference>
<evidence type="ECO:0000256" key="6">
    <source>
        <dbReference type="ARBA" id="ARBA00022777"/>
    </source>
</evidence>
<dbReference type="InterPro" id="IPR050351">
    <property type="entry name" value="BphY/WalK/GraS-like"/>
</dbReference>
<accession>A0A5B9MBW8</accession>
<dbReference type="InterPro" id="IPR004358">
    <property type="entry name" value="Sig_transdc_His_kin-like_C"/>
</dbReference>
<dbReference type="Proteomes" id="UP000321353">
    <property type="component" value="Chromosome"/>
</dbReference>
<proteinExistence type="predicted"/>
<keyword evidence="4 11" id="KW-0808">Transferase</keyword>
<dbReference type="PANTHER" id="PTHR42878:SF7">
    <property type="entry name" value="SENSOR HISTIDINE KINASE GLRK"/>
    <property type="match status" value="1"/>
</dbReference>
<feature type="domain" description="Histidine kinase" evidence="10">
    <location>
        <begin position="354"/>
        <end position="582"/>
    </location>
</feature>
<keyword evidence="9" id="KW-0472">Membrane</keyword>
<keyword evidence="7" id="KW-0067">ATP-binding</keyword>
<dbReference type="InterPro" id="IPR036890">
    <property type="entry name" value="HATPase_C_sf"/>
</dbReference>
<dbReference type="EMBL" id="CP036264">
    <property type="protein sequence ID" value="QEF98059.1"/>
    <property type="molecule type" value="Genomic_DNA"/>
</dbReference>
<comment type="catalytic activity">
    <reaction evidence="1">
        <text>ATP + protein L-histidine = ADP + protein N-phospho-L-histidine.</text>
        <dbReference type="EC" id="2.7.13.3"/>
    </reaction>
</comment>
<keyword evidence="3" id="KW-0597">Phosphoprotein</keyword>
<dbReference type="Gene3D" id="3.30.565.10">
    <property type="entry name" value="Histidine kinase-like ATPase, C-terminal domain"/>
    <property type="match status" value="1"/>
</dbReference>
<evidence type="ECO:0000256" key="2">
    <source>
        <dbReference type="ARBA" id="ARBA00012438"/>
    </source>
</evidence>
<dbReference type="SUPFAM" id="SSF47384">
    <property type="entry name" value="Homodimeric domain of signal transducing histidine kinase"/>
    <property type="match status" value="1"/>
</dbReference>
<keyword evidence="8" id="KW-0902">Two-component regulatory system</keyword>
<keyword evidence="6 11" id="KW-0418">Kinase</keyword>
<dbReference type="SUPFAM" id="SSF55874">
    <property type="entry name" value="ATPase domain of HSP90 chaperone/DNA topoisomerase II/histidine kinase"/>
    <property type="match status" value="1"/>
</dbReference>
<evidence type="ECO:0000259" key="10">
    <source>
        <dbReference type="PROSITE" id="PS50109"/>
    </source>
</evidence>
<dbReference type="InterPro" id="IPR005467">
    <property type="entry name" value="His_kinase_dom"/>
</dbReference>
<dbReference type="InterPro" id="IPR003661">
    <property type="entry name" value="HisK_dim/P_dom"/>
</dbReference>
<reference evidence="11 12" key="1">
    <citation type="submission" date="2019-02" db="EMBL/GenBank/DDBJ databases">
        <title>Planctomycetal bacteria perform biofilm scaping via a novel small molecule.</title>
        <authorList>
            <person name="Jeske O."/>
            <person name="Boedeker C."/>
            <person name="Wiegand S."/>
            <person name="Breitling P."/>
            <person name="Kallscheuer N."/>
            <person name="Jogler M."/>
            <person name="Rohde M."/>
            <person name="Petersen J."/>
            <person name="Medema M.H."/>
            <person name="Surup F."/>
            <person name="Jogler C."/>
        </authorList>
    </citation>
    <scope>NUCLEOTIDE SEQUENCE [LARGE SCALE GENOMIC DNA]</scope>
    <source>
        <strain evidence="11 12">Mal15</strain>
    </source>
</reference>
<evidence type="ECO:0000313" key="11">
    <source>
        <dbReference type="EMBL" id="QEF98059.1"/>
    </source>
</evidence>
<keyword evidence="12" id="KW-1185">Reference proteome</keyword>
<dbReference type="GO" id="GO:0000156">
    <property type="term" value="F:phosphorelay response regulator activity"/>
    <property type="evidence" value="ECO:0007669"/>
    <property type="project" value="TreeGrafter"/>
</dbReference>
<evidence type="ECO:0000256" key="5">
    <source>
        <dbReference type="ARBA" id="ARBA00022741"/>
    </source>
</evidence>
<evidence type="ECO:0000256" key="8">
    <source>
        <dbReference type="ARBA" id="ARBA00023012"/>
    </source>
</evidence>
<evidence type="ECO:0000313" key="12">
    <source>
        <dbReference type="Proteomes" id="UP000321353"/>
    </source>
</evidence>
<dbReference type="InterPro" id="IPR036097">
    <property type="entry name" value="HisK_dim/P_sf"/>
</dbReference>
<evidence type="ECO:0000256" key="7">
    <source>
        <dbReference type="ARBA" id="ARBA00022840"/>
    </source>
</evidence>
<evidence type="ECO:0000256" key="9">
    <source>
        <dbReference type="SAM" id="Phobius"/>
    </source>
</evidence>
<keyword evidence="5" id="KW-0547">Nucleotide-binding</keyword>
<gene>
    <name evidence="11" type="primary">tmoS</name>
    <name evidence="11" type="ORF">Mal15_21060</name>
</gene>
<evidence type="ECO:0000256" key="1">
    <source>
        <dbReference type="ARBA" id="ARBA00000085"/>
    </source>
</evidence>
<dbReference type="PANTHER" id="PTHR42878">
    <property type="entry name" value="TWO-COMPONENT HISTIDINE KINASE"/>
    <property type="match status" value="1"/>
</dbReference>
<dbReference type="AlphaFoldDB" id="A0A5B9MBW8"/>
<dbReference type="Gene3D" id="1.10.287.130">
    <property type="match status" value="1"/>
</dbReference>
<dbReference type="EC" id="2.7.13.3" evidence="2"/>
<keyword evidence="9" id="KW-1133">Transmembrane helix</keyword>
<dbReference type="SMART" id="SM00388">
    <property type="entry name" value="HisKA"/>
    <property type="match status" value="1"/>
</dbReference>
<sequence>MPRRLFLALLLLVAAPMVLLGWMSATAVKASQAAAKENLATLLSSQLYDADRRIVQLFDNYAIRLDDELDGSDSVFETLRRMRRQVPILRQGIVVDPAGTIVFPRPGDSIGVDATEVAAALPGLVDARPLPSATGESQSPGTKVPAFKTKTAVSKTNIANAADSQSPRLKVSPQSTLTESAWQQWYMADGTQVVYWRARRDGSTVGMLLERSRWIADLIAVLPDHRSPESTSSLRVATSGTNVTPTKRALPDLAPTPIGSLTLVDEAKRLVYRWGNRDEFQLSPLAAAPLSAPLASWQLRLHVDPALVPSTSSVPMYLSLAGIAILLLAVGFYVLTSVQRQINEAKGRVSFAGQVSHELRTPLTNIRLYTELAESDLQRIGNSDAADSLAQRLSVIDHESRRLQRLVTGVLEMIRPNGKPLGVRLQSTDVGELIAGIAEQFTPSFKAAGLSLETDCRCHESVSVDPDIIEMVLVNLLSNVEKYVPRGGRCVIRCDLLPDETTTPNRLRVTVSDDGPGIAVPHQSRIFRPFVRIDDSIHAPSGTGIGLTIARRAAARHGGNLVLKSDSQLGGAAFELTVPIGE</sequence>
<feature type="transmembrane region" description="Helical" evidence="9">
    <location>
        <begin position="316"/>
        <end position="336"/>
    </location>
</feature>
<dbReference type="GO" id="GO:0005524">
    <property type="term" value="F:ATP binding"/>
    <property type="evidence" value="ECO:0007669"/>
    <property type="project" value="UniProtKB-KW"/>
</dbReference>
<dbReference type="SMART" id="SM00387">
    <property type="entry name" value="HATPase_c"/>
    <property type="match status" value="1"/>
</dbReference>
<dbReference type="PRINTS" id="PR00344">
    <property type="entry name" value="BCTRLSENSOR"/>
</dbReference>